<reference evidence="2" key="1">
    <citation type="submission" date="2021-02" db="EMBL/GenBank/DDBJ databases">
        <authorList>
            <person name="Nowell W R."/>
        </authorList>
    </citation>
    <scope>NUCLEOTIDE SEQUENCE</scope>
</reference>
<dbReference type="Proteomes" id="UP000663828">
    <property type="component" value="Unassembled WGS sequence"/>
</dbReference>
<evidence type="ECO:0000313" key="3">
    <source>
        <dbReference type="Proteomes" id="UP000663828"/>
    </source>
</evidence>
<protein>
    <submittedName>
        <fullName evidence="2">Uncharacterized protein</fullName>
    </submittedName>
</protein>
<evidence type="ECO:0000313" key="2">
    <source>
        <dbReference type="EMBL" id="CAF1687076.1"/>
    </source>
</evidence>
<name>A0A816HD93_ADIRI</name>
<keyword evidence="1" id="KW-1133">Transmembrane helix</keyword>
<proteinExistence type="predicted"/>
<feature type="non-terminal residue" evidence="2">
    <location>
        <position position="1"/>
    </location>
</feature>
<keyword evidence="3" id="KW-1185">Reference proteome</keyword>
<accession>A0A816HD93</accession>
<keyword evidence="1" id="KW-0472">Membrane</keyword>
<dbReference type="AlphaFoldDB" id="A0A816HD93"/>
<gene>
    <name evidence="2" type="ORF">XAT740_LOCUS62232</name>
</gene>
<evidence type="ECO:0000256" key="1">
    <source>
        <dbReference type="SAM" id="Phobius"/>
    </source>
</evidence>
<dbReference type="EMBL" id="CAJNOR010017259">
    <property type="protein sequence ID" value="CAF1687076.1"/>
    <property type="molecule type" value="Genomic_DNA"/>
</dbReference>
<sequence>TFYDEPLEIHVSDPIPLESNAIPSSGFHRIRRIPVGSNKMLYWIRWYPSMGLFDLGISLLSSIGIAQ</sequence>
<keyword evidence="1" id="KW-0812">Transmembrane</keyword>
<comment type="caution">
    <text evidence="2">The sequence shown here is derived from an EMBL/GenBank/DDBJ whole genome shotgun (WGS) entry which is preliminary data.</text>
</comment>
<feature type="transmembrane region" description="Helical" evidence="1">
    <location>
        <begin position="46"/>
        <end position="66"/>
    </location>
</feature>
<organism evidence="2 3">
    <name type="scientific">Adineta ricciae</name>
    <name type="common">Rotifer</name>
    <dbReference type="NCBI Taxonomy" id="249248"/>
    <lineage>
        <taxon>Eukaryota</taxon>
        <taxon>Metazoa</taxon>
        <taxon>Spiralia</taxon>
        <taxon>Gnathifera</taxon>
        <taxon>Rotifera</taxon>
        <taxon>Eurotatoria</taxon>
        <taxon>Bdelloidea</taxon>
        <taxon>Adinetida</taxon>
        <taxon>Adinetidae</taxon>
        <taxon>Adineta</taxon>
    </lineage>
</organism>